<organism evidence="4 5">
    <name type="scientific">Bacillus solimangrovi</name>
    <dbReference type="NCBI Taxonomy" id="1305675"/>
    <lineage>
        <taxon>Bacteria</taxon>
        <taxon>Bacillati</taxon>
        <taxon>Bacillota</taxon>
        <taxon>Bacilli</taxon>
        <taxon>Bacillales</taxon>
        <taxon>Bacillaceae</taxon>
        <taxon>Bacillus</taxon>
    </lineage>
</organism>
<dbReference type="STRING" id="1305675.BFG57_02595"/>
<dbReference type="PANTHER" id="PTHR43308:SF5">
    <property type="entry name" value="S-LAYER PROTEIN _ PEPTIDOGLYCAN ENDO-BETA-N-ACETYLGLUCOSAMINIDASE"/>
    <property type="match status" value="1"/>
</dbReference>
<gene>
    <name evidence="4" type="ORF">BFG57_02595</name>
</gene>
<feature type="domain" description="SLH" evidence="3">
    <location>
        <begin position="864"/>
        <end position="918"/>
    </location>
</feature>
<dbReference type="PANTHER" id="PTHR43308">
    <property type="entry name" value="OUTER MEMBRANE PROTEIN ALPHA-RELATED"/>
    <property type="match status" value="1"/>
</dbReference>
<name>A0A1E5LDL5_9BACI</name>
<dbReference type="Proteomes" id="UP000095209">
    <property type="component" value="Unassembled WGS sequence"/>
</dbReference>
<feature type="domain" description="SLH" evidence="3">
    <location>
        <begin position="744"/>
        <end position="807"/>
    </location>
</feature>
<accession>A0A1E5LDL5</accession>
<dbReference type="Pfam" id="PF09992">
    <property type="entry name" value="NAGPA"/>
    <property type="match status" value="1"/>
</dbReference>
<dbReference type="Gene3D" id="2.60.120.430">
    <property type="entry name" value="Galactose-binding lectin"/>
    <property type="match status" value="1"/>
</dbReference>
<evidence type="ECO:0000313" key="5">
    <source>
        <dbReference type="Proteomes" id="UP000095209"/>
    </source>
</evidence>
<evidence type="ECO:0000256" key="1">
    <source>
        <dbReference type="ARBA" id="ARBA00022729"/>
    </source>
</evidence>
<proteinExistence type="predicted"/>
<dbReference type="PROSITE" id="PS51272">
    <property type="entry name" value="SLH"/>
    <property type="match status" value="3"/>
</dbReference>
<keyword evidence="1 2" id="KW-0732">Signal</keyword>
<dbReference type="OrthoDB" id="9809781at2"/>
<evidence type="ECO:0000256" key="2">
    <source>
        <dbReference type="SAM" id="SignalP"/>
    </source>
</evidence>
<reference evidence="4 5" key="1">
    <citation type="submission" date="2016-08" db="EMBL/GenBank/DDBJ databases">
        <title>Genome of Bacillus solimangrovi GH2-4.</title>
        <authorList>
            <person name="Lim S."/>
            <person name="Kim B.-C."/>
        </authorList>
    </citation>
    <scope>NUCLEOTIDE SEQUENCE [LARGE SCALE GENOMIC DNA]</scope>
    <source>
        <strain evidence="4 5">GH2-4</strain>
    </source>
</reference>
<dbReference type="InterPro" id="IPR018711">
    <property type="entry name" value="NAGPA"/>
</dbReference>
<evidence type="ECO:0000313" key="4">
    <source>
        <dbReference type="EMBL" id="OEH92178.1"/>
    </source>
</evidence>
<keyword evidence="5" id="KW-1185">Reference proteome</keyword>
<feature type="domain" description="SLH" evidence="3">
    <location>
        <begin position="809"/>
        <end position="863"/>
    </location>
</feature>
<dbReference type="InterPro" id="IPR051465">
    <property type="entry name" value="Cell_Envelope_Struct_Comp"/>
</dbReference>
<comment type="caution">
    <text evidence="4">The sequence shown here is derived from an EMBL/GenBank/DDBJ whole genome shotgun (WGS) entry which is preliminary data.</text>
</comment>
<protein>
    <recommendedName>
        <fullName evidence="3">SLH domain-containing protein</fullName>
    </recommendedName>
</protein>
<dbReference type="AlphaFoldDB" id="A0A1E5LDL5"/>
<sequence length="918" mass="100037">MRRKLSVILTSSLLVLSMFTTGTAFASPFSSVVSENETKVSPGVTWKSTVYEGEGDIEKVHMLDVNLDDPNTTLEVGIPNPFDSLEIVTEQAKQNSLEGHHVVGAVNAGFFDPKTRLPISLFIKDNQIYNFGLYELDANSPTNASVAFGIDKDGSAQIDQFEHTIRIESDDVDVTTNRINETRNEGELVVFTKPYKRSWANEWGTEFILSDVTPSMDEIEAGEPVTGTVSKLTRVGEYPGSEVPEDGFIISAHGQEWAEKLAALDNGDEVTITFDFNRTWEDAEYVLGTGPLLVDEGKVSISMNQATSFAKSLHPRTAIAVDKSGDRVFVVTVDGRQPGYSDGSSLIDLAEYLIEQGAYRAINLDGGGSTAIAVRELGQFLPSLQNSPSDGSQRSVSTTLLAVSNTNTGQAKTMKLSKEEGKVFVGTKVPIDVTYALDQYLNPVTVKTEDVEWDSNNDAIGEMEGNTFVANAAGQTTVSANFEDSLGQIAVTVVDKFKELQIAPNSLKIGTEQSTTFKATPLTDDGSPIIFDESLIKWATKGNIGTITDGGTFTAAEQPAEGEIVVTVGAMEVTVPVEVGADPEVVEEFETLDNWTESSARSVTELSLSGVPSPVYEGSKSLRLKYDFTTDEQGIKASYAVANQKVQIPGKPVELGLWVYGDGNKHWLRGKLIDGVGNEHTIDFTEEAGLDWKGWNYVRASIPNDLPLPLSIKRIYVAETLPEKQDKGVLYFDKLQAVYNTDHEEPRFKDMTSEHWAFGAVLSLTNDNIITGFPDATFRPQDNLTRAQAAIMIARELQLPLADRPNPGFEDIDNSHYAYEAVAAVADEGIIQGMSAEQFAPDKPLTRAQMAAILKRAYKLEGTDGKAFKDVQATHWASKDIKTLSANNITSGYPDGTYGPEKATTRAEFASFLTRVIK</sequence>
<feature type="signal peptide" evidence="2">
    <location>
        <begin position="1"/>
        <end position="26"/>
    </location>
</feature>
<evidence type="ECO:0000259" key="3">
    <source>
        <dbReference type="PROSITE" id="PS51272"/>
    </source>
</evidence>
<dbReference type="Pfam" id="PF00395">
    <property type="entry name" value="SLH"/>
    <property type="match status" value="3"/>
</dbReference>
<dbReference type="EMBL" id="MJEH01000033">
    <property type="protein sequence ID" value="OEH92178.1"/>
    <property type="molecule type" value="Genomic_DNA"/>
</dbReference>
<dbReference type="InterPro" id="IPR001119">
    <property type="entry name" value="SLH_dom"/>
</dbReference>
<feature type="chain" id="PRO_5009180900" description="SLH domain-containing protein" evidence="2">
    <location>
        <begin position="27"/>
        <end position="918"/>
    </location>
</feature>